<evidence type="ECO:0000313" key="10">
    <source>
        <dbReference type="Proteomes" id="UP000030518"/>
    </source>
</evidence>
<dbReference type="Pfam" id="PF13426">
    <property type="entry name" value="PAS_9"/>
    <property type="match status" value="2"/>
</dbReference>
<dbReference type="InterPro" id="IPR003594">
    <property type="entry name" value="HATPase_dom"/>
</dbReference>
<gene>
    <name evidence="9" type="ORF">LF41_1151</name>
</gene>
<comment type="caution">
    <text evidence="9">The sequence shown here is derived from an EMBL/GenBank/DDBJ whole genome shotgun (WGS) entry which is preliminary data.</text>
</comment>
<dbReference type="InterPro" id="IPR005467">
    <property type="entry name" value="His_kinase_dom"/>
</dbReference>
<feature type="domain" description="Histidine kinase" evidence="6">
    <location>
        <begin position="287"/>
        <end position="507"/>
    </location>
</feature>
<dbReference type="PATRIC" id="fig|1300345.3.peg.462"/>
<dbReference type="InterPro" id="IPR001610">
    <property type="entry name" value="PAC"/>
</dbReference>
<feature type="domain" description="PAC" evidence="8">
    <location>
        <begin position="225"/>
        <end position="277"/>
    </location>
</feature>
<dbReference type="Pfam" id="PF00512">
    <property type="entry name" value="HisKA"/>
    <property type="match status" value="1"/>
</dbReference>
<dbReference type="AlphaFoldDB" id="A0A0A2X5W1"/>
<dbReference type="InterPro" id="IPR000014">
    <property type="entry name" value="PAS"/>
</dbReference>
<protein>
    <recommendedName>
        <fullName evidence="2">histidine kinase</fullName>
        <ecNumber evidence="2">2.7.13.3</ecNumber>
    </recommendedName>
</protein>
<keyword evidence="4" id="KW-0808">Transferase</keyword>
<dbReference type="SMART" id="SM00387">
    <property type="entry name" value="HATPase_c"/>
    <property type="match status" value="1"/>
</dbReference>
<dbReference type="GO" id="GO:0005886">
    <property type="term" value="C:plasma membrane"/>
    <property type="evidence" value="ECO:0007669"/>
    <property type="project" value="UniProtKB-ARBA"/>
</dbReference>
<dbReference type="InterPro" id="IPR004358">
    <property type="entry name" value="Sig_transdc_His_kin-like_C"/>
</dbReference>
<accession>A0A0A2X5W1</accession>
<dbReference type="SMART" id="SM00388">
    <property type="entry name" value="HisKA"/>
    <property type="match status" value="1"/>
</dbReference>
<evidence type="ECO:0000256" key="4">
    <source>
        <dbReference type="ARBA" id="ARBA00022679"/>
    </source>
</evidence>
<dbReference type="SUPFAM" id="SSF47384">
    <property type="entry name" value="Homodimeric domain of signal transducing histidine kinase"/>
    <property type="match status" value="1"/>
</dbReference>
<dbReference type="PROSITE" id="PS50113">
    <property type="entry name" value="PAC"/>
    <property type="match status" value="2"/>
</dbReference>
<evidence type="ECO:0000259" key="8">
    <source>
        <dbReference type="PROSITE" id="PS50113"/>
    </source>
</evidence>
<dbReference type="Gene3D" id="3.30.450.20">
    <property type="entry name" value="PAS domain"/>
    <property type="match status" value="2"/>
</dbReference>
<organism evidence="9 10">
    <name type="scientific">Lysobacter dokdonensis DS-58</name>
    <dbReference type="NCBI Taxonomy" id="1300345"/>
    <lineage>
        <taxon>Bacteria</taxon>
        <taxon>Pseudomonadati</taxon>
        <taxon>Pseudomonadota</taxon>
        <taxon>Gammaproteobacteria</taxon>
        <taxon>Lysobacterales</taxon>
        <taxon>Lysobacteraceae</taxon>
        <taxon>Noviluteimonas</taxon>
    </lineage>
</organism>
<dbReference type="CDD" id="cd00075">
    <property type="entry name" value="HATPase"/>
    <property type="match status" value="1"/>
</dbReference>
<dbReference type="STRING" id="1300345.LF41_1151"/>
<name>A0A0A2X5W1_9GAMM</name>
<dbReference type="InterPro" id="IPR000700">
    <property type="entry name" value="PAS-assoc_C"/>
</dbReference>
<comment type="catalytic activity">
    <reaction evidence="1">
        <text>ATP + protein L-histidine = ADP + protein N-phospho-L-histidine.</text>
        <dbReference type="EC" id="2.7.13.3"/>
    </reaction>
</comment>
<evidence type="ECO:0000256" key="1">
    <source>
        <dbReference type="ARBA" id="ARBA00000085"/>
    </source>
</evidence>
<keyword evidence="5 9" id="KW-0418">Kinase</keyword>
<dbReference type="PROSITE" id="PS50109">
    <property type="entry name" value="HIS_KIN"/>
    <property type="match status" value="1"/>
</dbReference>
<dbReference type="Gene3D" id="3.30.565.10">
    <property type="entry name" value="Histidine kinase-like ATPase, C-terminal domain"/>
    <property type="match status" value="1"/>
</dbReference>
<dbReference type="OrthoDB" id="9764438at2"/>
<dbReference type="SUPFAM" id="SSF55785">
    <property type="entry name" value="PYP-like sensor domain (PAS domain)"/>
    <property type="match status" value="2"/>
</dbReference>
<dbReference type="SMART" id="SM00086">
    <property type="entry name" value="PAC"/>
    <property type="match status" value="2"/>
</dbReference>
<dbReference type="PRINTS" id="PR00344">
    <property type="entry name" value="BCTRLSENSOR"/>
</dbReference>
<keyword evidence="3" id="KW-0597">Phosphoprotein</keyword>
<dbReference type="Gene3D" id="1.10.287.130">
    <property type="match status" value="1"/>
</dbReference>
<dbReference type="eggNOG" id="COG5002">
    <property type="taxonomic scope" value="Bacteria"/>
</dbReference>
<dbReference type="Pfam" id="PF02518">
    <property type="entry name" value="HATPase_c"/>
    <property type="match status" value="1"/>
</dbReference>
<evidence type="ECO:0000256" key="3">
    <source>
        <dbReference type="ARBA" id="ARBA00022553"/>
    </source>
</evidence>
<dbReference type="PROSITE" id="PS50112">
    <property type="entry name" value="PAS"/>
    <property type="match status" value="2"/>
</dbReference>
<dbReference type="Proteomes" id="UP000030518">
    <property type="component" value="Unassembled WGS sequence"/>
</dbReference>
<feature type="domain" description="PAS" evidence="7">
    <location>
        <begin position="150"/>
        <end position="223"/>
    </location>
</feature>
<dbReference type="InterPro" id="IPR036097">
    <property type="entry name" value="HisK_dim/P_sf"/>
</dbReference>
<dbReference type="EC" id="2.7.13.3" evidence="2"/>
<dbReference type="NCBIfam" id="TIGR00229">
    <property type="entry name" value="sensory_box"/>
    <property type="match status" value="2"/>
</dbReference>
<sequence length="512" mass="57849">MPPMSVSSPIDRTSRHDVAPVTDADFRWLVESVADYAIFLLDAQGRIRSWNEGARRLKGYTEEEVIGRSFELFYSDEQIATGYPGYELDMAKRTGRFEDEGWRLRRDGSRFWASVVITALYDEHGAPRGFAKITRDLTERRKQEELLRQSEEMFRLMVDAVRDYAIFMLDPKGCVATWNLGAQLTKGYTAEEIIGRHFSIFYPKEKVDIDWPRQELEMVLRDGQYEEEGWRVRKDGSLFWANVVITAVYDAEGRHRGFAKVTRNLTDRRRIDALEEQERRLTQFLAVLGHELRNPLTPIANAVSIMQMDEPVKPRIIAARDILARQVPQLKRLVDDLLDLGRITSGKVQLSLRPLELQQVINEGVEAVRPLMEERGHRLTVDVGSEAMWVLGDRTRLVQVLTNLLNNAAKFTPPGGSITLSLSREADRAVLRVRDNGPGIPPEQLPRIFKLFAQADVNVVGEGHGGLGIGLSLVQQMVLLHGGDVSAHSTGISGEGAEFVVRLPLDERLSPA</sequence>
<evidence type="ECO:0000313" key="9">
    <source>
        <dbReference type="EMBL" id="KGQ20614.1"/>
    </source>
</evidence>
<evidence type="ECO:0000256" key="5">
    <source>
        <dbReference type="ARBA" id="ARBA00022777"/>
    </source>
</evidence>
<keyword evidence="10" id="KW-1185">Reference proteome</keyword>
<dbReference type="GO" id="GO:0009927">
    <property type="term" value="F:histidine phosphotransfer kinase activity"/>
    <property type="evidence" value="ECO:0007669"/>
    <property type="project" value="TreeGrafter"/>
</dbReference>
<reference evidence="9 10" key="1">
    <citation type="submission" date="2014-09" db="EMBL/GenBank/DDBJ databases">
        <title>Genome sequences of Lysobacter dokdonensis DS-58.</title>
        <authorList>
            <person name="Kim J.F."/>
            <person name="Kwak M.-J."/>
        </authorList>
    </citation>
    <scope>NUCLEOTIDE SEQUENCE [LARGE SCALE GENOMIC DNA]</scope>
    <source>
        <strain evidence="9 10">DS-58</strain>
    </source>
</reference>
<proteinExistence type="predicted"/>
<feature type="domain" description="PAC" evidence="8">
    <location>
        <begin position="97"/>
        <end position="149"/>
    </location>
</feature>
<dbReference type="CDD" id="cd00130">
    <property type="entry name" value="PAS"/>
    <property type="match status" value="2"/>
</dbReference>
<dbReference type="GO" id="GO:0000155">
    <property type="term" value="F:phosphorelay sensor kinase activity"/>
    <property type="evidence" value="ECO:0007669"/>
    <property type="project" value="InterPro"/>
</dbReference>
<dbReference type="SMART" id="SM00091">
    <property type="entry name" value="PAS"/>
    <property type="match status" value="2"/>
</dbReference>
<dbReference type="FunFam" id="3.30.565.10:FF:000006">
    <property type="entry name" value="Sensor histidine kinase WalK"/>
    <property type="match status" value="1"/>
</dbReference>
<feature type="domain" description="PAS" evidence="7">
    <location>
        <begin position="22"/>
        <end position="78"/>
    </location>
</feature>
<dbReference type="PANTHER" id="PTHR43047:SF72">
    <property type="entry name" value="OSMOSENSING HISTIDINE PROTEIN KINASE SLN1"/>
    <property type="match status" value="1"/>
</dbReference>
<dbReference type="InterPro" id="IPR035965">
    <property type="entry name" value="PAS-like_dom_sf"/>
</dbReference>
<dbReference type="PANTHER" id="PTHR43047">
    <property type="entry name" value="TWO-COMPONENT HISTIDINE PROTEIN KINASE"/>
    <property type="match status" value="1"/>
</dbReference>
<dbReference type="EMBL" id="JRKJ01000002">
    <property type="protein sequence ID" value="KGQ20614.1"/>
    <property type="molecule type" value="Genomic_DNA"/>
</dbReference>
<evidence type="ECO:0000256" key="2">
    <source>
        <dbReference type="ARBA" id="ARBA00012438"/>
    </source>
</evidence>
<dbReference type="CDD" id="cd00082">
    <property type="entry name" value="HisKA"/>
    <property type="match status" value="1"/>
</dbReference>
<dbReference type="InterPro" id="IPR036890">
    <property type="entry name" value="HATPase_C_sf"/>
</dbReference>
<dbReference type="SUPFAM" id="SSF55874">
    <property type="entry name" value="ATPase domain of HSP90 chaperone/DNA topoisomerase II/histidine kinase"/>
    <property type="match status" value="1"/>
</dbReference>
<dbReference type="InterPro" id="IPR003661">
    <property type="entry name" value="HisK_dim/P_dom"/>
</dbReference>
<evidence type="ECO:0000259" key="6">
    <source>
        <dbReference type="PROSITE" id="PS50109"/>
    </source>
</evidence>
<evidence type="ECO:0000259" key="7">
    <source>
        <dbReference type="PROSITE" id="PS50112"/>
    </source>
</evidence>